<dbReference type="InterPro" id="IPR000620">
    <property type="entry name" value="EamA_dom"/>
</dbReference>
<dbReference type="OrthoDB" id="7818056at2"/>
<dbReference type="Proteomes" id="UP000255207">
    <property type="component" value="Unassembled WGS sequence"/>
</dbReference>
<feature type="domain" description="EamA" evidence="7">
    <location>
        <begin position="168"/>
        <end position="297"/>
    </location>
</feature>
<evidence type="ECO:0000256" key="2">
    <source>
        <dbReference type="ARBA" id="ARBA00009853"/>
    </source>
</evidence>
<keyword evidence="5 6" id="KW-0472">Membrane</keyword>
<dbReference type="AlphaFoldDB" id="A0A370L2A9"/>
<dbReference type="Pfam" id="PF00892">
    <property type="entry name" value="EamA"/>
    <property type="match status" value="2"/>
</dbReference>
<proteinExistence type="inferred from homology"/>
<evidence type="ECO:0000313" key="9">
    <source>
        <dbReference type="Proteomes" id="UP000255207"/>
    </source>
</evidence>
<evidence type="ECO:0000256" key="6">
    <source>
        <dbReference type="SAM" id="Phobius"/>
    </source>
</evidence>
<gene>
    <name evidence="8" type="ORF">DWE98_19940</name>
</gene>
<feature type="transmembrane region" description="Helical" evidence="6">
    <location>
        <begin position="143"/>
        <end position="159"/>
    </location>
</feature>
<evidence type="ECO:0000256" key="5">
    <source>
        <dbReference type="ARBA" id="ARBA00023136"/>
    </source>
</evidence>
<dbReference type="GO" id="GO:0016020">
    <property type="term" value="C:membrane"/>
    <property type="evidence" value="ECO:0007669"/>
    <property type="project" value="UniProtKB-SubCell"/>
</dbReference>
<accession>A0A370L2A9</accession>
<keyword evidence="3 6" id="KW-0812">Transmembrane</keyword>
<feature type="domain" description="EamA" evidence="7">
    <location>
        <begin position="27"/>
        <end position="159"/>
    </location>
</feature>
<evidence type="ECO:0000313" key="8">
    <source>
        <dbReference type="EMBL" id="RDJ22171.1"/>
    </source>
</evidence>
<feature type="transmembrane region" description="Helical" evidence="6">
    <location>
        <begin position="28"/>
        <end position="46"/>
    </location>
</feature>
<dbReference type="InterPro" id="IPR037185">
    <property type="entry name" value="EmrE-like"/>
</dbReference>
<feature type="transmembrane region" description="Helical" evidence="6">
    <location>
        <begin position="255"/>
        <end position="275"/>
    </location>
</feature>
<feature type="transmembrane region" description="Helical" evidence="6">
    <location>
        <begin position="58"/>
        <end position="80"/>
    </location>
</feature>
<sequence length="317" mass="33307">MRTEPAGDQLSAGAASITAGPRRDPLRGALIMLVGMALFSILNGVVKAQAQHFPINQIVFFRNAGGVLPLLLIVLWSGRLRELRTRHPLRHVLLATSMTGGIFFSFTAFHLMPLADVMAIGFTQPILVTVASALLLKERIPPAGWVAVFGGLAGVQLMVQPSGAGFNIGAVAAVFGTLCSATSMLLQRSLASREDPLVVTTWYMGLSSLALAPTLAFSWAAPSALGLAGLVAMGIASGLCQWLTMQALYHASAAAIAPINYTNMLWAIIIGYLWFGDVPTLQVLAGSAVVIAATGVLLHAARSARTELKPATAKARQ</sequence>
<reference evidence="9" key="1">
    <citation type="submission" date="2018-07" db="EMBL/GenBank/DDBJ databases">
        <authorList>
            <person name="Safronova V.I."/>
            <person name="Chirak E.R."/>
            <person name="Sazanova A.L."/>
        </authorList>
    </citation>
    <scope>NUCLEOTIDE SEQUENCE [LARGE SCALE GENOMIC DNA]</scope>
    <source>
        <strain evidence="9">RCAM04685</strain>
    </source>
</reference>
<dbReference type="EMBL" id="QQTP01000011">
    <property type="protein sequence ID" value="RDJ22171.1"/>
    <property type="molecule type" value="Genomic_DNA"/>
</dbReference>
<feature type="transmembrane region" description="Helical" evidence="6">
    <location>
        <begin position="225"/>
        <end position="243"/>
    </location>
</feature>
<feature type="transmembrane region" description="Helical" evidence="6">
    <location>
        <begin position="281"/>
        <end position="301"/>
    </location>
</feature>
<comment type="subcellular location">
    <subcellularLocation>
        <location evidence="1">Membrane</location>
        <topology evidence="1">Multi-pass membrane protein</topology>
    </subcellularLocation>
</comment>
<keyword evidence="9" id="KW-1185">Reference proteome</keyword>
<organism evidence="8 9">
    <name type="scientific">Bosea caraganae</name>
    <dbReference type="NCBI Taxonomy" id="2763117"/>
    <lineage>
        <taxon>Bacteria</taxon>
        <taxon>Pseudomonadati</taxon>
        <taxon>Pseudomonadota</taxon>
        <taxon>Alphaproteobacteria</taxon>
        <taxon>Hyphomicrobiales</taxon>
        <taxon>Boseaceae</taxon>
        <taxon>Bosea</taxon>
    </lineage>
</organism>
<comment type="caution">
    <text evidence="8">The sequence shown here is derived from an EMBL/GenBank/DDBJ whole genome shotgun (WGS) entry which is preliminary data.</text>
</comment>
<dbReference type="PANTHER" id="PTHR22911">
    <property type="entry name" value="ACYL-MALONYL CONDENSING ENZYME-RELATED"/>
    <property type="match status" value="1"/>
</dbReference>
<dbReference type="SUPFAM" id="SSF103481">
    <property type="entry name" value="Multidrug resistance efflux transporter EmrE"/>
    <property type="match status" value="2"/>
</dbReference>
<evidence type="ECO:0000259" key="7">
    <source>
        <dbReference type="Pfam" id="PF00892"/>
    </source>
</evidence>
<protein>
    <submittedName>
        <fullName evidence="8">DMT family transporter</fullName>
    </submittedName>
</protein>
<evidence type="ECO:0000256" key="1">
    <source>
        <dbReference type="ARBA" id="ARBA00004141"/>
    </source>
</evidence>
<dbReference type="PANTHER" id="PTHR22911:SF6">
    <property type="entry name" value="SOLUTE CARRIER FAMILY 35 MEMBER G1"/>
    <property type="match status" value="1"/>
</dbReference>
<feature type="transmembrane region" description="Helical" evidence="6">
    <location>
        <begin position="117"/>
        <end position="136"/>
    </location>
</feature>
<comment type="similarity">
    <text evidence="2">Belongs to the drug/metabolite transporter (DMT) superfamily. 10 TMS drug/metabolite exporter (DME) (TC 2.A.7.3) family.</text>
</comment>
<feature type="transmembrane region" description="Helical" evidence="6">
    <location>
        <begin position="92"/>
        <end position="111"/>
    </location>
</feature>
<dbReference type="RefSeq" id="WP_114831050.1">
    <property type="nucleotide sequence ID" value="NZ_QQTO01000034.1"/>
</dbReference>
<name>A0A370L2A9_9HYPH</name>
<feature type="transmembrane region" description="Helical" evidence="6">
    <location>
        <begin position="198"/>
        <end position="219"/>
    </location>
</feature>
<evidence type="ECO:0000256" key="4">
    <source>
        <dbReference type="ARBA" id="ARBA00022989"/>
    </source>
</evidence>
<feature type="transmembrane region" description="Helical" evidence="6">
    <location>
        <begin position="165"/>
        <end position="186"/>
    </location>
</feature>
<evidence type="ECO:0000256" key="3">
    <source>
        <dbReference type="ARBA" id="ARBA00022692"/>
    </source>
</evidence>
<keyword evidence="4 6" id="KW-1133">Transmembrane helix</keyword>